<dbReference type="SUPFAM" id="SSF55073">
    <property type="entry name" value="Nucleotide cyclase"/>
    <property type="match status" value="1"/>
</dbReference>
<evidence type="ECO:0000256" key="1">
    <source>
        <dbReference type="SAM" id="Coils"/>
    </source>
</evidence>
<evidence type="ECO:0000256" key="2">
    <source>
        <dbReference type="SAM" id="MobiDB-lite"/>
    </source>
</evidence>
<evidence type="ECO:0000259" key="3">
    <source>
        <dbReference type="PROSITE" id="PS50112"/>
    </source>
</evidence>
<dbReference type="InterPro" id="IPR029787">
    <property type="entry name" value="Nucleotide_cyclase"/>
</dbReference>
<dbReference type="SUPFAM" id="SSF141868">
    <property type="entry name" value="EAL domain-like"/>
    <property type="match status" value="1"/>
</dbReference>
<dbReference type="EMBL" id="JBHSJF010000005">
    <property type="protein sequence ID" value="MFC5067700.1"/>
    <property type="molecule type" value="Genomic_DNA"/>
</dbReference>
<dbReference type="InterPro" id="IPR000014">
    <property type="entry name" value="PAS"/>
</dbReference>
<dbReference type="Pfam" id="PF00989">
    <property type="entry name" value="PAS"/>
    <property type="match status" value="1"/>
</dbReference>
<name>A0ABV9YY36_9HYPH</name>
<dbReference type="PROSITE" id="PS50883">
    <property type="entry name" value="EAL"/>
    <property type="match status" value="1"/>
</dbReference>
<evidence type="ECO:0000313" key="7">
    <source>
        <dbReference type="Proteomes" id="UP001595796"/>
    </source>
</evidence>
<dbReference type="PROSITE" id="PS50887">
    <property type="entry name" value="GGDEF"/>
    <property type="match status" value="1"/>
</dbReference>
<keyword evidence="1" id="KW-0175">Coiled coil</keyword>
<dbReference type="SMART" id="SM00091">
    <property type="entry name" value="PAS"/>
    <property type="match status" value="2"/>
</dbReference>
<feature type="region of interest" description="Disordered" evidence="2">
    <location>
        <begin position="1"/>
        <end position="22"/>
    </location>
</feature>
<gene>
    <name evidence="6" type="ORF">ACFPFW_06680</name>
</gene>
<reference evidence="7" key="1">
    <citation type="journal article" date="2019" name="Int. J. Syst. Evol. Microbiol.">
        <title>The Global Catalogue of Microorganisms (GCM) 10K type strain sequencing project: providing services to taxonomists for standard genome sequencing and annotation.</title>
        <authorList>
            <consortium name="The Broad Institute Genomics Platform"/>
            <consortium name="The Broad Institute Genome Sequencing Center for Infectious Disease"/>
            <person name="Wu L."/>
            <person name="Ma J."/>
        </authorList>
    </citation>
    <scope>NUCLEOTIDE SEQUENCE [LARGE SCALE GENOMIC DNA]</scope>
    <source>
        <strain evidence="7">CGMCC 1.16444</strain>
    </source>
</reference>
<dbReference type="Proteomes" id="UP001595796">
    <property type="component" value="Unassembled WGS sequence"/>
</dbReference>
<dbReference type="Gene3D" id="3.30.450.20">
    <property type="entry name" value="PAS domain"/>
    <property type="match status" value="2"/>
</dbReference>
<dbReference type="RefSeq" id="WP_162799757.1">
    <property type="nucleotide sequence ID" value="NZ_JBHSJF010000005.1"/>
</dbReference>
<protein>
    <submittedName>
        <fullName evidence="6">Bifunctional diguanylate cyclase/phosphodiesterase</fullName>
    </submittedName>
</protein>
<dbReference type="PANTHER" id="PTHR44757">
    <property type="entry name" value="DIGUANYLATE CYCLASE DGCP"/>
    <property type="match status" value="1"/>
</dbReference>
<dbReference type="InterPro" id="IPR013767">
    <property type="entry name" value="PAS_fold"/>
</dbReference>
<evidence type="ECO:0000259" key="5">
    <source>
        <dbReference type="PROSITE" id="PS50887"/>
    </source>
</evidence>
<dbReference type="Gene3D" id="3.20.20.450">
    <property type="entry name" value="EAL domain"/>
    <property type="match status" value="1"/>
</dbReference>
<evidence type="ECO:0000313" key="6">
    <source>
        <dbReference type="EMBL" id="MFC5067700.1"/>
    </source>
</evidence>
<proteinExistence type="predicted"/>
<keyword evidence="7" id="KW-1185">Reference proteome</keyword>
<dbReference type="SMART" id="SM00052">
    <property type="entry name" value="EAL"/>
    <property type="match status" value="1"/>
</dbReference>
<dbReference type="Pfam" id="PF12860">
    <property type="entry name" value="PAS_7"/>
    <property type="match status" value="1"/>
</dbReference>
<dbReference type="NCBIfam" id="TIGR00254">
    <property type="entry name" value="GGDEF"/>
    <property type="match status" value="1"/>
</dbReference>
<dbReference type="CDD" id="cd01948">
    <property type="entry name" value="EAL"/>
    <property type="match status" value="1"/>
</dbReference>
<dbReference type="CDD" id="cd01949">
    <property type="entry name" value="GGDEF"/>
    <property type="match status" value="1"/>
</dbReference>
<dbReference type="SUPFAM" id="SSF55785">
    <property type="entry name" value="PYP-like sensor domain (PAS domain)"/>
    <property type="match status" value="2"/>
</dbReference>
<dbReference type="InterPro" id="IPR043128">
    <property type="entry name" value="Rev_trsase/Diguanyl_cyclase"/>
</dbReference>
<organism evidence="6 7">
    <name type="scientific">Flaviflagellibacter deserti</name>
    <dbReference type="NCBI Taxonomy" id="2267266"/>
    <lineage>
        <taxon>Bacteria</taxon>
        <taxon>Pseudomonadati</taxon>
        <taxon>Pseudomonadota</taxon>
        <taxon>Alphaproteobacteria</taxon>
        <taxon>Hyphomicrobiales</taxon>
        <taxon>Flaviflagellibacter</taxon>
    </lineage>
</organism>
<dbReference type="CDD" id="cd00130">
    <property type="entry name" value="PAS"/>
    <property type="match status" value="1"/>
</dbReference>
<dbReference type="InterPro" id="IPR035965">
    <property type="entry name" value="PAS-like_dom_sf"/>
</dbReference>
<feature type="domain" description="PAS" evidence="3">
    <location>
        <begin position="167"/>
        <end position="223"/>
    </location>
</feature>
<feature type="domain" description="GGDEF" evidence="5">
    <location>
        <begin position="318"/>
        <end position="451"/>
    </location>
</feature>
<dbReference type="InterPro" id="IPR000160">
    <property type="entry name" value="GGDEF_dom"/>
</dbReference>
<dbReference type="InterPro" id="IPR001633">
    <property type="entry name" value="EAL_dom"/>
</dbReference>
<dbReference type="Pfam" id="PF00563">
    <property type="entry name" value="EAL"/>
    <property type="match status" value="1"/>
</dbReference>
<dbReference type="SMART" id="SM00267">
    <property type="entry name" value="GGDEF"/>
    <property type="match status" value="1"/>
</dbReference>
<feature type="domain" description="EAL" evidence="4">
    <location>
        <begin position="460"/>
        <end position="710"/>
    </location>
</feature>
<feature type="compositionally biased region" description="Polar residues" evidence="2">
    <location>
        <begin position="1"/>
        <end position="11"/>
    </location>
</feature>
<sequence length="721" mass="79784">MPMNAEFQSPSDDNRTASHSAHPGYDAALLDARLEAEAAIQQAKQAEARLRAAIDILPQGVVFLDSDGRYVLWNKQYGEMYAGSSDLFAEGVKLEDTLRIGVARGQYPEAIGREEEWLKDRLDRLYNPRGRHEQKTTDGRWILIEERRTSDGGIIGLRVDITEMKQREESFRLLFDNNPVPMYVHALETGRILAVNDAATQHYGYSRDEFLAMTLADLRHPDETDAETPPGKLKREVGFTWRHRKADGEAIDVAVYSSLLTYEGVQAELIGAVDITERKRAEERIAFMAHHDALTGLPNRVLFREEMEECLTRIRRDETAAVLCLDLDDFKSINDTLGHPIGDRLLVLVAQRLKGALRETDTVARLGGDEFAVLQTGIDDPEDAGSLAGRLIEIVSAPYEIDGHLMTIGVSIGIAVGPSDGEDCDRLLKAADMALYRAKAEGRGAYCFFEAEMDARLQARRRMELDLRAAINAGTLEVHYQPLIEIGSGDVAGFEALVRWNHPERGNIPPIDFIPLAEETGLVVPLGVHVLTRACRDAAAWPGDTKVAVNLSTLQFRSGNLFEVVSDALNETGLEPKRLELEITESVLLEKSENVLATLHALRALGVRISMDDFGTGYSSLSYLRSFPFDKIKIDRSFVQGLGTNSDSQAIVRAIITLGRSLGITITAEGVETAADLEYLRSEGCHQGQGWLFAKAQPNEAASELLRENRRRPKPPAKSAA</sequence>
<accession>A0ABV9YY36</accession>
<dbReference type="NCBIfam" id="TIGR00229">
    <property type="entry name" value="sensory_box"/>
    <property type="match status" value="1"/>
</dbReference>
<evidence type="ECO:0000259" key="4">
    <source>
        <dbReference type="PROSITE" id="PS50883"/>
    </source>
</evidence>
<dbReference type="PANTHER" id="PTHR44757:SF2">
    <property type="entry name" value="BIOFILM ARCHITECTURE MAINTENANCE PROTEIN MBAA"/>
    <property type="match status" value="1"/>
</dbReference>
<dbReference type="InterPro" id="IPR035919">
    <property type="entry name" value="EAL_sf"/>
</dbReference>
<dbReference type="Pfam" id="PF00990">
    <property type="entry name" value="GGDEF"/>
    <property type="match status" value="1"/>
</dbReference>
<dbReference type="PROSITE" id="PS50112">
    <property type="entry name" value="PAS"/>
    <property type="match status" value="1"/>
</dbReference>
<feature type="coiled-coil region" evidence="1">
    <location>
        <begin position="29"/>
        <end position="56"/>
    </location>
</feature>
<dbReference type="Gene3D" id="3.30.70.270">
    <property type="match status" value="1"/>
</dbReference>
<dbReference type="InterPro" id="IPR052155">
    <property type="entry name" value="Biofilm_reg_signaling"/>
</dbReference>
<comment type="caution">
    <text evidence="6">The sequence shown here is derived from an EMBL/GenBank/DDBJ whole genome shotgun (WGS) entry which is preliminary data.</text>
</comment>